<keyword evidence="1" id="KW-0472">Membrane</keyword>
<dbReference type="EMBL" id="GBRH01188639">
    <property type="protein sequence ID" value="JAE09257.1"/>
    <property type="molecule type" value="Transcribed_RNA"/>
</dbReference>
<organism evidence="2">
    <name type="scientific">Arundo donax</name>
    <name type="common">Giant reed</name>
    <name type="synonym">Donax arundinaceus</name>
    <dbReference type="NCBI Taxonomy" id="35708"/>
    <lineage>
        <taxon>Eukaryota</taxon>
        <taxon>Viridiplantae</taxon>
        <taxon>Streptophyta</taxon>
        <taxon>Embryophyta</taxon>
        <taxon>Tracheophyta</taxon>
        <taxon>Spermatophyta</taxon>
        <taxon>Magnoliopsida</taxon>
        <taxon>Liliopsida</taxon>
        <taxon>Poales</taxon>
        <taxon>Poaceae</taxon>
        <taxon>PACMAD clade</taxon>
        <taxon>Arundinoideae</taxon>
        <taxon>Arundineae</taxon>
        <taxon>Arundo</taxon>
    </lineage>
</organism>
<evidence type="ECO:0000313" key="2">
    <source>
        <dbReference type="EMBL" id="JAE09257.1"/>
    </source>
</evidence>
<feature type="transmembrane region" description="Helical" evidence="1">
    <location>
        <begin position="12"/>
        <end position="38"/>
    </location>
</feature>
<proteinExistence type="predicted"/>
<reference evidence="2" key="2">
    <citation type="journal article" date="2015" name="Data Brief">
        <title>Shoot transcriptome of the giant reed, Arundo donax.</title>
        <authorList>
            <person name="Barrero R.A."/>
            <person name="Guerrero F.D."/>
            <person name="Moolhuijzen P."/>
            <person name="Goolsby J.A."/>
            <person name="Tidwell J."/>
            <person name="Bellgard S.E."/>
            <person name="Bellgard M.I."/>
        </authorList>
    </citation>
    <scope>NUCLEOTIDE SEQUENCE</scope>
    <source>
        <tissue evidence="2">Shoot tissue taken approximately 20 cm above the soil surface</tissue>
    </source>
</reference>
<protein>
    <submittedName>
        <fullName evidence="2">Uncharacterized protein</fullName>
    </submittedName>
</protein>
<keyword evidence="1" id="KW-1133">Transmembrane helix</keyword>
<accession>A0A0A9FA86</accession>
<dbReference type="AlphaFoldDB" id="A0A0A9FA86"/>
<sequence length="49" mass="5606">MHKADKIQTEESTFLFMFLGLSASLNLTYCSHVLQFLWKCGVLNGLQLQ</sequence>
<keyword evidence="1" id="KW-0812">Transmembrane</keyword>
<name>A0A0A9FA86_ARUDO</name>
<evidence type="ECO:0000256" key="1">
    <source>
        <dbReference type="SAM" id="Phobius"/>
    </source>
</evidence>
<reference evidence="2" key="1">
    <citation type="submission" date="2014-09" db="EMBL/GenBank/DDBJ databases">
        <authorList>
            <person name="Magalhaes I.L.F."/>
            <person name="Oliveira U."/>
            <person name="Santos F.R."/>
            <person name="Vidigal T.H.D.A."/>
            <person name="Brescovit A.D."/>
            <person name="Santos A.J."/>
        </authorList>
    </citation>
    <scope>NUCLEOTIDE SEQUENCE</scope>
    <source>
        <tissue evidence="2">Shoot tissue taken approximately 20 cm above the soil surface</tissue>
    </source>
</reference>